<sequence length="151" mass="16474">MKSPWPVADFDQVRRLRVLAAGISGARVAERLIPAPFERVWAIVADLENEFGTFEPDMRRVVVRQVGDRTEAYAQGRLGLRARFDVDLELGWCWMQSRFLMIGIAAAPAPGGTLVAATGGIRVPGRAALLPVTALPANRRALRRLAARATG</sequence>
<comment type="caution">
    <text evidence="1">The sequence shown here is derived from an EMBL/GenBank/DDBJ whole genome shotgun (WGS) entry which is preliminary data.</text>
</comment>
<proteinExistence type="predicted"/>
<evidence type="ECO:0000313" key="2">
    <source>
        <dbReference type="Proteomes" id="UP001592530"/>
    </source>
</evidence>
<organism evidence="1 2">
    <name type="scientific">Streptacidiphilus alkalitolerans</name>
    <dbReference type="NCBI Taxonomy" id="3342712"/>
    <lineage>
        <taxon>Bacteria</taxon>
        <taxon>Bacillati</taxon>
        <taxon>Actinomycetota</taxon>
        <taxon>Actinomycetes</taxon>
        <taxon>Kitasatosporales</taxon>
        <taxon>Streptomycetaceae</taxon>
        <taxon>Streptacidiphilus</taxon>
    </lineage>
</organism>
<dbReference type="Proteomes" id="UP001592530">
    <property type="component" value="Unassembled WGS sequence"/>
</dbReference>
<gene>
    <name evidence="1" type="ORF">ACEZDB_20340</name>
</gene>
<dbReference type="RefSeq" id="WP_380555111.1">
    <property type="nucleotide sequence ID" value="NZ_JBHEZY010000008.1"/>
</dbReference>
<evidence type="ECO:0000313" key="1">
    <source>
        <dbReference type="EMBL" id="MFC1432996.1"/>
    </source>
</evidence>
<name>A0ABV6X3X2_9ACTN</name>
<dbReference type="Gene3D" id="3.30.530.20">
    <property type="match status" value="1"/>
</dbReference>
<dbReference type="SUPFAM" id="SSF55961">
    <property type="entry name" value="Bet v1-like"/>
    <property type="match status" value="1"/>
</dbReference>
<reference evidence="1 2" key="1">
    <citation type="submission" date="2024-09" db="EMBL/GenBank/DDBJ databases">
        <authorList>
            <person name="Lee S.D."/>
        </authorList>
    </citation>
    <scope>NUCLEOTIDE SEQUENCE [LARGE SCALE GENOMIC DNA]</scope>
    <source>
        <strain evidence="1 2">N1-3</strain>
    </source>
</reference>
<accession>A0ABV6X3X2</accession>
<evidence type="ECO:0008006" key="3">
    <source>
        <dbReference type="Google" id="ProtNLM"/>
    </source>
</evidence>
<protein>
    <recommendedName>
        <fullName evidence="3">Polyketide cyclase / dehydrase and lipid transport</fullName>
    </recommendedName>
</protein>
<dbReference type="InterPro" id="IPR023393">
    <property type="entry name" value="START-like_dom_sf"/>
</dbReference>
<dbReference type="EMBL" id="JBHEZY010000008">
    <property type="protein sequence ID" value="MFC1432996.1"/>
    <property type="molecule type" value="Genomic_DNA"/>
</dbReference>